<dbReference type="Gene3D" id="3.40.50.450">
    <property type="match status" value="1"/>
</dbReference>
<dbReference type="Gene3D" id="1.10.10.10">
    <property type="entry name" value="Winged helix-like DNA-binding domain superfamily/Winged helix DNA-binding domain"/>
    <property type="match status" value="1"/>
</dbReference>
<name>A0A8J3F783_9BURK</name>
<keyword evidence="5" id="KW-1185">Reference proteome</keyword>
<feature type="domain" description="DprA winged helix" evidence="3">
    <location>
        <begin position="350"/>
        <end position="399"/>
    </location>
</feature>
<comment type="similarity">
    <text evidence="1">Belongs to the DprA/Smf family.</text>
</comment>
<dbReference type="SUPFAM" id="SSF47781">
    <property type="entry name" value="RuvA domain 2-like"/>
    <property type="match status" value="1"/>
</dbReference>
<proteinExistence type="inferred from homology"/>
<comment type="caution">
    <text evidence="4">The sequence shown here is derived from an EMBL/GenBank/DDBJ whole genome shotgun (WGS) entry which is preliminary data.</text>
</comment>
<dbReference type="Pfam" id="PF17782">
    <property type="entry name" value="WHD_DprA"/>
    <property type="match status" value="1"/>
</dbReference>
<evidence type="ECO:0000259" key="2">
    <source>
        <dbReference type="Pfam" id="PF02481"/>
    </source>
</evidence>
<dbReference type="Pfam" id="PF02481">
    <property type="entry name" value="DNA_processg_A"/>
    <property type="match status" value="1"/>
</dbReference>
<dbReference type="InterPro" id="IPR003488">
    <property type="entry name" value="DprA"/>
</dbReference>
<evidence type="ECO:0000313" key="4">
    <source>
        <dbReference type="EMBL" id="GGI55291.1"/>
    </source>
</evidence>
<evidence type="ECO:0000256" key="1">
    <source>
        <dbReference type="ARBA" id="ARBA00006525"/>
    </source>
</evidence>
<dbReference type="NCBIfam" id="TIGR00732">
    <property type="entry name" value="dprA"/>
    <property type="match status" value="1"/>
</dbReference>
<dbReference type="EMBL" id="BMDP01000003">
    <property type="protein sequence ID" value="GGI55291.1"/>
    <property type="molecule type" value="Genomic_DNA"/>
</dbReference>
<dbReference type="SUPFAM" id="SSF102405">
    <property type="entry name" value="MCP/YpsA-like"/>
    <property type="match status" value="1"/>
</dbReference>
<dbReference type="PANTHER" id="PTHR43022">
    <property type="entry name" value="PROTEIN SMF"/>
    <property type="match status" value="1"/>
</dbReference>
<dbReference type="InterPro" id="IPR010994">
    <property type="entry name" value="RuvA_2-like"/>
</dbReference>
<dbReference type="PANTHER" id="PTHR43022:SF1">
    <property type="entry name" value="PROTEIN SMF"/>
    <property type="match status" value="1"/>
</dbReference>
<organism evidence="4 5">
    <name type="scientific">Oxalicibacterium solurbis</name>
    <dbReference type="NCBI Taxonomy" id="69280"/>
    <lineage>
        <taxon>Bacteria</taxon>
        <taxon>Pseudomonadati</taxon>
        <taxon>Pseudomonadota</taxon>
        <taxon>Betaproteobacteria</taxon>
        <taxon>Burkholderiales</taxon>
        <taxon>Oxalobacteraceae</taxon>
        <taxon>Oxalicibacterium</taxon>
    </lineage>
</organism>
<protein>
    <submittedName>
        <fullName evidence="4">DNA processing protein DprA</fullName>
    </submittedName>
</protein>
<reference evidence="4" key="2">
    <citation type="submission" date="2020-09" db="EMBL/GenBank/DDBJ databases">
        <authorList>
            <person name="Sun Q."/>
            <person name="Sedlacek I."/>
        </authorList>
    </citation>
    <scope>NUCLEOTIDE SEQUENCE</scope>
    <source>
        <strain evidence="4">CCM 7664</strain>
    </source>
</reference>
<sequence length="405" mass="42527">MTARNERAVIFSFTASFHIHSRTAMSSSEELSHWLRLMQTSGVGPETARRLLGAFGLPANIFAASLPALRQLVPERIAQALIAAPSAEAVAHIERTLDWASQSGNRVLTLADDDYPANLLEIADPPTLLYVKGRAELLSRAAIAVVGSRNATAQGIANAERFSETLAQAGLTVISGMASGIDAAAHQGGLLATQGNGGSTVAVIGTGADIVYPARNRALAHRLAEEGCIVSEYPLGMPAIAANFPRRNRIISGLARGVLVIEAALQSGSLITARMAAEQGRDVFAIPGSIHSPLSKGCHQLIKQGAKLVESAQDVLEELRHLPAASYVSDAPTASQIATTDNTFLSTFDDACTQLLHTMGFDPVDADTLAVRCGLDIAAIQSHLLSLELAGAAEMLPGGMYRRVA</sequence>
<dbReference type="InterPro" id="IPR041614">
    <property type="entry name" value="DprA_WH"/>
</dbReference>
<dbReference type="GO" id="GO:0009294">
    <property type="term" value="P:DNA-mediated transformation"/>
    <property type="evidence" value="ECO:0007669"/>
    <property type="project" value="InterPro"/>
</dbReference>
<evidence type="ECO:0000259" key="3">
    <source>
        <dbReference type="Pfam" id="PF17782"/>
    </source>
</evidence>
<dbReference type="InterPro" id="IPR036388">
    <property type="entry name" value="WH-like_DNA-bd_sf"/>
</dbReference>
<dbReference type="Proteomes" id="UP000627205">
    <property type="component" value="Unassembled WGS sequence"/>
</dbReference>
<reference evidence="4" key="1">
    <citation type="journal article" date="2014" name="Int. J. Syst. Evol. Microbiol.">
        <title>Complete genome sequence of Corynebacterium casei LMG S-19264T (=DSM 44701T), isolated from a smear-ripened cheese.</title>
        <authorList>
            <consortium name="US DOE Joint Genome Institute (JGI-PGF)"/>
            <person name="Walter F."/>
            <person name="Albersmeier A."/>
            <person name="Kalinowski J."/>
            <person name="Ruckert C."/>
        </authorList>
    </citation>
    <scope>NUCLEOTIDE SEQUENCE</scope>
    <source>
        <strain evidence="4">CCM 7664</strain>
    </source>
</reference>
<feature type="domain" description="Smf/DprA SLOG" evidence="2">
    <location>
        <begin position="107"/>
        <end position="319"/>
    </location>
</feature>
<dbReference type="AlphaFoldDB" id="A0A8J3F783"/>
<gene>
    <name evidence="4" type="primary">smf</name>
    <name evidence="4" type="ORF">GCM10011430_24650</name>
</gene>
<dbReference type="InterPro" id="IPR057666">
    <property type="entry name" value="DrpA_SLOG"/>
</dbReference>
<evidence type="ECO:0000313" key="5">
    <source>
        <dbReference type="Proteomes" id="UP000627205"/>
    </source>
</evidence>
<accession>A0A8J3F783</accession>